<evidence type="ECO:0000313" key="2">
    <source>
        <dbReference type="Proteomes" id="UP001056384"/>
    </source>
</evidence>
<organism evidence="1 2">
    <name type="scientific">Septoria linicola</name>
    <dbReference type="NCBI Taxonomy" id="215465"/>
    <lineage>
        <taxon>Eukaryota</taxon>
        <taxon>Fungi</taxon>
        <taxon>Dikarya</taxon>
        <taxon>Ascomycota</taxon>
        <taxon>Pezizomycotina</taxon>
        <taxon>Dothideomycetes</taxon>
        <taxon>Dothideomycetidae</taxon>
        <taxon>Mycosphaerellales</taxon>
        <taxon>Mycosphaerellaceae</taxon>
        <taxon>Septoria</taxon>
    </lineage>
</organism>
<proteinExistence type="predicted"/>
<gene>
    <name evidence="1" type="ORF">Slin15195_G108700</name>
</gene>
<name>A0A9Q9B730_9PEZI</name>
<accession>A0A9Q9B730</accession>
<protein>
    <submittedName>
        <fullName evidence="1">Uncharacterized protein</fullName>
    </submittedName>
</protein>
<sequence>MNTKLNTFQTLLKADEQSLNFNYLGLSHICRALAQTIGARLGYADPSEDITCVRVVYEALHSAAYATSTSTDKSKLTTMQIACDGIAVALEFGYIGDTFSRVARDALSRKYAAEDYRKLRAYDPEHATRAFSEYLGEYGKGLSDWSAEMVESGAAGITLLLPKEVHEIEIEELQKYGQLFWQMWERAELSREEGLRKDEPAFMRGPSCQKRCGHKSCELIREVEMNRAGTEGVVDYI</sequence>
<keyword evidence="2" id="KW-1185">Reference proteome</keyword>
<reference evidence="1" key="1">
    <citation type="submission" date="2022-06" db="EMBL/GenBank/DDBJ databases">
        <title>Complete genome sequences of two strains of the flax pathogen Septoria linicola.</title>
        <authorList>
            <person name="Lapalu N."/>
            <person name="Simon A."/>
            <person name="Demenou B."/>
            <person name="Paumier D."/>
            <person name="Guillot M.-P."/>
            <person name="Gout L."/>
            <person name="Valade R."/>
        </authorList>
    </citation>
    <scope>NUCLEOTIDE SEQUENCE</scope>
    <source>
        <strain evidence="1">SE15195</strain>
    </source>
</reference>
<dbReference type="Proteomes" id="UP001056384">
    <property type="component" value="Chromosome 10"/>
</dbReference>
<evidence type="ECO:0000313" key="1">
    <source>
        <dbReference type="EMBL" id="USW57551.1"/>
    </source>
</evidence>
<dbReference type="EMBL" id="CP099427">
    <property type="protein sequence ID" value="USW57551.1"/>
    <property type="molecule type" value="Genomic_DNA"/>
</dbReference>
<dbReference type="AlphaFoldDB" id="A0A9Q9B730"/>